<dbReference type="EMBL" id="CAJVCH010214863">
    <property type="protein sequence ID" value="CAG7731547.1"/>
    <property type="molecule type" value="Genomic_DNA"/>
</dbReference>
<sequence length="97" mass="11063">MFEHGKSLSYAPHDNFRDEVLITITGQCNVQRALDHDSDIDDDLYNCDICGSADESKSGEDKWSHWISCNKCRSWKHLKNTNLTPAEADAVPNWFCT</sequence>
<evidence type="ECO:0000313" key="1">
    <source>
        <dbReference type="EMBL" id="CAG7731547.1"/>
    </source>
</evidence>
<dbReference type="AlphaFoldDB" id="A0A8J2K3P1"/>
<reference evidence="1" key="1">
    <citation type="submission" date="2021-06" db="EMBL/GenBank/DDBJ databases">
        <authorList>
            <person name="Hodson N. C."/>
            <person name="Mongue J. A."/>
            <person name="Jaron S. K."/>
        </authorList>
    </citation>
    <scope>NUCLEOTIDE SEQUENCE</scope>
</reference>
<organism evidence="1 2">
    <name type="scientific">Allacma fusca</name>
    <dbReference type="NCBI Taxonomy" id="39272"/>
    <lineage>
        <taxon>Eukaryota</taxon>
        <taxon>Metazoa</taxon>
        <taxon>Ecdysozoa</taxon>
        <taxon>Arthropoda</taxon>
        <taxon>Hexapoda</taxon>
        <taxon>Collembola</taxon>
        <taxon>Symphypleona</taxon>
        <taxon>Sminthuridae</taxon>
        <taxon>Allacma</taxon>
    </lineage>
</organism>
<keyword evidence="2" id="KW-1185">Reference proteome</keyword>
<comment type="caution">
    <text evidence="1">The sequence shown here is derived from an EMBL/GenBank/DDBJ whole genome shotgun (WGS) entry which is preliminary data.</text>
</comment>
<gene>
    <name evidence="1" type="ORF">AFUS01_LOCUS20129</name>
</gene>
<name>A0A8J2K3P1_9HEXA</name>
<dbReference type="Pfam" id="PF14354">
    <property type="entry name" value="Lar_restr_allev"/>
    <property type="match status" value="1"/>
</dbReference>
<evidence type="ECO:0000313" key="2">
    <source>
        <dbReference type="Proteomes" id="UP000708208"/>
    </source>
</evidence>
<dbReference type="Proteomes" id="UP000708208">
    <property type="component" value="Unassembled WGS sequence"/>
</dbReference>
<proteinExistence type="predicted"/>
<protein>
    <submittedName>
        <fullName evidence="1">Uncharacterized protein</fullName>
    </submittedName>
</protein>
<accession>A0A8J2K3P1</accession>